<name>A0A1Y2IAD7_TRAC3</name>
<dbReference type="EMBL" id="KZ084142">
    <property type="protein sequence ID" value="OSC98096.1"/>
    <property type="molecule type" value="Genomic_DNA"/>
</dbReference>
<keyword evidence="2" id="KW-1185">Reference proteome</keyword>
<organism evidence="1 2">
    <name type="scientific">Trametes coccinea (strain BRFM310)</name>
    <name type="common">Pycnoporus coccineus</name>
    <dbReference type="NCBI Taxonomy" id="1353009"/>
    <lineage>
        <taxon>Eukaryota</taxon>
        <taxon>Fungi</taxon>
        <taxon>Dikarya</taxon>
        <taxon>Basidiomycota</taxon>
        <taxon>Agaricomycotina</taxon>
        <taxon>Agaricomycetes</taxon>
        <taxon>Polyporales</taxon>
        <taxon>Polyporaceae</taxon>
        <taxon>Trametes</taxon>
    </lineage>
</organism>
<dbReference type="AlphaFoldDB" id="A0A1Y2IAD7"/>
<sequence>MSPSPVLVASYCRSLARPLTRTLSWCLPAVCSTESRPLFLTAYSRPARPHSTATTQVKAFLTHFLGAFRVLPARRLYYICPMIFVYMELVHM</sequence>
<evidence type="ECO:0000313" key="1">
    <source>
        <dbReference type="EMBL" id="OSC98096.1"/>
    </source>
</evidence>
<protein>
    <submittedName>
        <fullName evidence="1">Uncharacterized protein</fullName>
    </submittedName>
</protein>
<dbReference type="Proteomes" id="UP000193067">
    <property type="component" value="Unassembled WGS sequence"/>
</dbReference>
<accession>A0A1Y2IAD7</accession>
<gene>
    <name evidence="1" type="ORF">PYCCODRAFT_1031155</name>
</gene>
<evidence type="ECO:0000313" key="2">
    <source>
        <dbReference type="Proteomes" id="UP000193067"/>
    </source>
</evidence>
<reference evidence="1 2" key="1">
    <citation type="journal article" date="2015" name="Biotechnol. Biofuels">
        <title>Enhanced degradation of softwood versus hardwood by the white-rot fungus Pycnoporus coccineus.</title>
        <authorList>
            <person name="Couturier M."/>
            <person name="Navarro D."/>
            <person name="Chevret D."/>
            <person name="Henrissat B."/>
            <person name="Piumi F."/>
            <person name="Ruiz-Duenas F.J."/>
            <person name="Martinez A.T."/>
            <person name="Grigoriev I.V."/>
            <person name="Riley R."/>
            <person name="Lipzen A."/>
            <person name="Berrin J.G."/>
            <person name="Master E.R."/>
            <person name="Rosso M.N."/>
        </authorList>
    </citation>
    <scope>NUCLEOTIDE SEQUENCE [LARGE SCALE GENOMIC DNA]</scope>
    <source>
        <strain evidence="1 2">BRFM310</strain>
    </source>
</reference>
<proteinExistence type="predicted"/>